<dbReference type="EMBL" id="MH028491">
    <property type="protein sequence ID" value="AWH61887.1"/>
    <property type="molecule type" value="Genomic_DNA"/>
</dbReference>
<accession>A0A2S1PT63</accession>
<dbReference type="SMART" id="SM00028">
    <property type="entry name" value="TPR"/>
    <property type="match status" value="18"/>
</dbReference>
<dbReference type="SUPFAM" id="SSF48452">
    <property type="entry name" value="TPR-like"/>
    <property type="match status" value="4"/>
</dbReference>
<dbReference type="Pfam" id="PF09976">
    <property type="entry name" value="TPR_21"/>
    <property type="match status" value="1"/>
</dbReference>
<dbReference type="InterPro" id="IPR019734">
    <property type="entry name" value="TPR_rpt"/>
</dbReference>
<feature type="repeat" description="TPR" evidence="1">
    <location>
        <begin position="373"/>
        <end position="406"/>
    </location>
</feature>
<dbReference type="InterPro" id="IPR018704">
    <property type="entry name" value="SecYEG/CpoB_TPR"/>
</dbReference>
<feature type="repeat" description="TPR" evidence="1">
    <location>
        <begin position="848"/>
        <end position="881"/>
    </location>
</feature>
<name>A0A2S1PT63_9RHOO</name>
<dbReference type="Pfam" id="PF13432">
    <property type="entry name" value="TPR_16"/>
    <property type="match status" value="2"/>
</dbReference>
<dbReference type="AlphaFoldDB" id="A0A2S1PT63"/>
<dbReference type="InterPro" id="IPR014266">
    <property type="entry name" value="PEP-CTERM_TPR_PrsT"/>
</dbReference>
<evidence type="ECO:0000256" key="2">
    <source>
        <dbReference type="SAM" id="SignalP"/>
    </source>
</evidence>
<protein>
    <submittedName>
        <fullName evidence="4">TPR domain protein</fullName>
    </submittedName>
</protein>
<feature type="chain" id="PRO_5015546316" evidence="2">
    <location>
        <begin position="30"/>
        <end position="929"/>
    </location>
</feature>
<dbReference type="Gene3D" id="1.25.40.10">
    <property type="entry name" value="Tetratricopeptide repeat domain"/>
    <property type="match status" value="4"/>
</dbReference>
<keyword evidence="1" id="KW-0802">TPR repeat</keyword>
<feature type="domain" description="Ancillary SecYEG translocon subunit/Cell division coordinator CpoB TPR" evidence="3">
    <location>
        <begin position="144"/>
        <end position="241"/>
    </location>
</feature>
<keyword evidence="2" id="KW-0732">Signal</keyword>
<dbReference type="PANTHER" id="PTHR12558">
    <property type="entry name" value="CELL DIVISION CYCLE 16,23,27"/>
    <property type="match status" value="1"/>
</dbReference>
<evidence type="ECO:0000313" key="4">
    <source>
        <dbReference type="EMBL" id="AWH61887.1"/>
    </source>
</evidence>
<dbReference type="PROSITE" id="PS50005">
    <property type="entry name" value="TPR"/>
    <property type="match status" value="3"/>
</dbReference>
<feature type="signal peptide" evidence="2">
    <location>
        <begin position="1"/>
        <end position="29"/>
    </location>
</feature>
<sequence length="929" mass="100669">MQMRSQTQRNRLRNTAISTLCALMLAACSENPESMIASAKDYMAKEDRNAASIQLKNALQKDPNLAEARYLLGKVYMEQGDYASAEKELAKAGDAGFKPDLVVPALAQALLNSGQGQRVIVELSADKLVTSEAKAGLLTSKGFAQLVQGKRQLAQEEFQAALKVSESYPPARVGLARLKAVDKDVDGALAEIDDVLKADPKLPEANGLRGDLLLLKGRPLEAITAFEAVIAARPTDIAAYQSVVSLLVRLNKLDDAQAKIAAMRKALGNHPLALYLQAFVDFKRGKTKEAYDAILQVLRVAPDHVPSLMMAAALQLQRNDFVQAQENLNKVLAKVPNQIYARRLLVSSYLGLRDTGRAMESLQPLLKDNTDDVSVLSLAGQVYAMNGDFKRSEEYFSRAAKSDPGNAGYRTRLGLSRLAGGEPEQAFQDLEAASALDPDNIQADITLIMAHLRRNETAKAMAAVQVLEKKKPKDPITFNMKGGVLLANKDTAGARQAFEKALELKADFLPAVSNLARLDIQAKQLDQARKRFETFIEKNPNNPQGFLQYAEFLAMTGTQVKDIQAVVEKGVAANPGSLPVRMALVRMLAQSGDTKRALVLSQEAAAASPEDPSVLDLLGRAQVAAGEMQQAQSTYGKLATRVPNSIVPLIALADIHTAGKDLAAAEQNLRKALAIKPDALEAQQRLIAVLATTNRTDAAIAQVREVQRQRKDSPIGYMLEGEVQTSLKKPLEAVAAFEEAYKRDKTVQPLIRLHAARMVAGQTQEAAKLIADWLRANPKDLSVRTYLAERALAEKKYDSAVQQYRQMLEIAPKNAMLLNNLAWALGKLDDKGALSVAQQAVALAPNSPIVLDTLGVLQVEAGDTAKGIESLKKAVNLGPNQPQLRLNLAKAQVKTGDKEGARKTLEAGLKAVPDNAPVRKEMEQLLSSL</sequence>
<dbReference type="NCBIfam" id="TIGR02917">
    <property type="entry name" value="PEP_TPR_lipo"/>
    <property type="match status" value="1"/>
</dbReference>
<proteinExistence type="predicted"/>
<evidence type="ECO:0000259" key="3">
    <source>
        <dbReference type="Pfam" id="PF09976"/>
    </source>
</evidence>
<dbReference type="PROSITE" id="PS51257">
    <property type="entry name" value="PROKAR_LIPOPROTEIN"/>
    <property type="match status" value="1"/>
</dbReference>
<dbReference type="Pfam" id="PF14559">
    <property type="entry name" value="TPR_19"/>
    <property type="match status" value="6"/>
</dbReference>
<evidence type="ECO:0000256" key="1">
    <source>
        <dbReference type="PROSITE-ProRule" id="PRU00339"/>
    </source>
</evidence>
<dbReference type="InterPro" id="IPR011990">
    <property type="entry name" value="TPR-like_helical_dom_sf"/>
</dbReference>
<organism evidence="4">
    <name type="scientific">Zoogloea resiniphila</name>
    <dbReference type="NCBI Taxonomy" id="40561"/>
    <lineage>
        <taxon>Bacteria</taxon>
        <taxon>Pseudomonadati</taxon>
        <taxon>Pseudomonadota</taxon>
        <taxon>Betaproteobacteria</taxon>
        <taxon>Rhodocyclales</taxon>
        <taxon>Zoogloeaceae</taxon>
        <taxon>Zoogloea</taxon>
    </lineage>
</organism>
<dbReference type="PANTHER" id="PTHR12558:SF13">
    <property type="entry name" value="CELL DIVISION CYCLE PROTEIN 27 HOMOLOG"/>
    <property type="match status" value="1"/>
</dbReference>
<reference evidence="4" key="1">
    <citation type="journal article" date="2018" name="Environ. Microbiol.">
        <title>Both widespread PEP-CTERM proteins and exopolysaccharides are required for floc formation of Zoogloea resiniphila and other activated sludge bacteria.</title>
        <authorList>
            <person name="Gao N."/>
            <person name="Xia M."/>
            <person name="Dai J."/>
            <person name="Yu D."/>
            <person name="An W."/>
            <person name="Li S."/>
            <person name="Liu S."/>
            <person name="He P."/>
            <person name="Zhang L."/>
            <person name="Wu Z."/>
            <person name="Bi X."/>
            <person name="Chen S."/>
            <person name="Haft D.H."/>
            <person name="Qiu D."/>
        </authorList>
    </citation>
    <scope>NUCLEOTIDE SEQUENCE</scope>
    <source>
        <strain evidence="4">MMB</strain>
    </source>
</reference>
<feature type="repeat" description="TPR" evidence="1">
    <location>
        <begin position="781"/>
        <end position="814"/>
    </location>
</feature>